<evidence type="ECO:0008006" key="2">
    <source>
        <dbReference type="Google" id="ProtNLM"/>
    </source>
</evidence>
<organism evidence="1">
    <name type="scientific">marine metagenome</name>
    <dbReference type="NCBI Taxonomy" id="408172"/>
    <lineage>
        <taxon>unclassified sequences</taxon>
        <taxon>metagenomes</taxon>
        <taxon>ecological metagenomes</taxon>
    </lineage>
</organism>
<evidence type="ECO:0000313" key="1">
    <source>
        <dbReference type="EMBL" id="SVE41936.1"/>
    </source>
</evidence>
<proteinExistence type="predicted"/>
<gene>
    <name evidence="1" type="ORF">METZ01_LOCUS494790</name>
</gene>
<name>A0A383DBP5_9ZZZZ</name>
<sequence length="223" mass="26004">HREHVNTPKKVVEFADKLVFCQEHNIQITINIVMVPEMFEQFYEEALYFHSRDINVTLKPQSDPTASFVVDGYTEDQLKTLHNGMPQRGYTEDKRKVDRPHYKWRNKAVDNKYGKVPAHFEIEFTDKHGKKWYMDQAERFNAFNFNNFNGWECSSGYRSIIIREPDGTIKRSYSCHDEPLGQIETGFQLYDGPKICTTSACVSSADSKIPKRKPGNMIPLWTV</sequence>
<accession>A0A383DBP5</accession>
<dbReference type="AlphaFoldDB" id="A0A383DBP5"/>
<feature type="non-terminal residue" evidence="1">
    <location>
        <position position="1"/>
    </location>
</feature>
<protein>
    <recommendedName>
        <fullName evidence="2">Radical SAM core domain-containing protein</fullName>
    </recommendedName>
</protein>
<dbReference type="EMBL" id="UINC01215989">
    <property type="protein sequence ID" value="SVE41936.1"/>
    <property type="molecule type" value="Genomic_DNA"/>
</dbReference>
<reference evidence="1" key="1">
    <citation type="submission" date="2018-05" db="EMBL/GenBank/DDBJ databases">
        <authorList>
            <person name="Lanie J.A."/>
            <person name="Ng W.-L."/>
            <person name="Kazmierczak K.M."/>
            <person name="Andrzejewski T.M."/>
            <person name="Davidsen T.M."/>
            <person name="Wayne K.J."/>
            <person name="Tettelin H."/>
            <person name="Glass J.I."/>
            <person name="Rusch D."/>
            <person name="Podicherti R."/>
            <person name="Tsui H.-C.T."/>
            <person name="Winkler M.E."/>
        </authorList>
    </citation>
    <scope>NUCLEOTIDE SEQUENCE</scope>
</reference>